<accession>Q55HE1</accession>
<feature type="compositionally biased region" description="Low complexity" evidence="1">
    <location>
        <begin position="509"/>
        <end position="521"/>
    </location>
</feature>
<feature type="compositionally biased region" description="Basic and acidic residues" evidence="1">
    <location>
        <begin position="661"/>
        <end position="676"/>
    </location>
</feature>
<dbReference type="RefSeq" id="XP_568686.1">
    <property type="nucleotide sequence ID" value="XM_568686.2"/>
</dbReference>
<dbReference type="CDD" id="cd21134">
    <property type="entry name" value="YTH"/>
    <property type="match status" value="1"/>
</dbReference>
<dbReference type="eggNOG" id="KOG1902">
    <property type="taxonomic scope" value="Eukaryota"/>
</dbReference>
<dbReference type="CDD" id="cd00590">
    <property type="entry name" value="RRM_SF"/>
    <property type="match status" value="1"/>
</dbReference>
<name>Q5K6Y0_CRYD1</name>
<feature type="region of interest" description="Disordered" evidence="1">
    <location>
        <begin position="22"/>
        <end position="61"/>
    </location>
</feature>
<dbReference type="Pfam" id="PF04146">
    <property type="entry name" value="YTH"/>
    <property type="match status" value="1"/>
</dbReference>
<dbReference type="OMA" id="FERRYFI"/>
<feature type="compositionally biased region" description="Polar residues" evidence="1">
    <location>
        <begin position="377"/>
        <end position="387"/>
    </location>
</feature>
<dbReference type="InterPro" id="IPR045168">
    <property type="entry name" value="YTH_prot"/>
</dbReference>
<evidence type="ECO:0000259" key="2">
    <source>
        <dbReference type="PROSITE" id="PS50882"/>
    </source>
</evidence>
<dbReference type="KEGG" id="cne:CNN01810"/>
<dbReference type="EMBL" id="AE017356">
    <property type="protein sequence ID" value="AAW47169.1"/>
    <property type="molecule type" value="Genomic_DNA"/>
</dbReference>
<feature type="region of interest" description="Disordered" evidence="1">
    <location>
        <begin position="346"/>
        <end position="422"/>
    </location>
</feature>
<evidence type="ECO:0000313" key="4">
    <source>
        <dbReference type="Proteomes" id="UP000002149"/>
    </source>
</evidence>
<feature type="region of interest" description="Disordered" evidence="1">
    <location>
        <begin position="501"/>
        <end position="548"/>
    </location>
</feature>
<dbReference type="InterPro" id="IPR035979">
    <property type="entry name" value="RBD_domain_sf"/>
</dbReference>
<dbReference type="PANTHER" id="PTHR12357:SF3">
    <property type="entry name" value="YTH DOMAIN-CONTAINING PROTEIN 1"/>
    <property type="match status" value="1"/>
</dbReference>
<evidence type="ECO:0000256" key="1">
    <source>
        <dbReference type="SAM" id="MobiDB-lite"/>
    </source>
</evidence>
<dbReference type="PaxDb" id="214684-Q5K6Y0"/>
<keyword evidence="4" id="KW-1185">Reference proteome</keyword>
<dbReference type="InParanoid" id="Q5K6Y0"/>
<dbReference type="PROSITE" id="PS50882">
    <property type="entry name" value="YTH"/>
    <property type="match status" value="2"/>
</dbReference>
<feature type="domain" description="YTH" evidence="2">
    <location>
        <begin position="435"/>
        <end position="570"/>
    </location>
</feature>
<dbReference type="GO" id="GO:0005654">
    <property type="term" value="C:nucleoplasm"/>
    <property type="evidence" value="ECO:0000318"/>
    <property type="project" value="GO_Central"/>
</dbReference>
<evidence type="ECO:0000313" key="3">
    <source>
        <dbReference type="EMBL" id="AAW47169.1"/>
    </source>
</evidence>
<feature type="compositionally biased region" description="Basic and acidic residues" evidence="1">
    <location>
        <begin position="361"/>
        <end position="375"/>
    </location>
</feature>
<dbReference type="AlphaFoldDB" id="Q5K6Y0"/>
<dbReference type="GO" id="GO:1990247">
    <property type="term" value="F:N6-methyladenosine-containing RNA reader activity"/>
    <property type="evidence" value="ECO:0000318"/>
    <property type="project" value="GO_Central"/>
</dbReference>
<dbReference type="HOGENOM" id="CLU_011694_1_0_1"/>
<dbReference type="OrthoDB" id="6103986at2759"/>
<dbReference type="SUPFAM" id="SSF54928">
    <property type="entry name" value="RNA-binding domain, RBD"/>
    <property type="match status" value="1"/>
</dbReference>
<dbReference type="Proteomes" id="UP000002149">
    <property type="component" value="Chromosome 14"/>
</dbReference>
<dbReference type="InterPro" id="IPR007275">
    <property type="entry name" value="YTH_domain"/>
</dbReference>
<proteinExistence type="predicted"/>
<dbReference type="STRING" id="214684.Q5K6Y0"/>
<dbReference type="GeneID" id="3255364"/>
<dbReference type="InterPro" id="IPR012677">
    <property type="entry name" value="Nucleotide-bd_a/b_plait_sf"/>
</dbReference>
<dbReference type="GO" id="GO:0000381">
    <property type="term" value="P:regulation of alternative mRNA splicing, via spliceosome"/>
    <property type="evidence" value="ECO:0000318"/>
    <property type="project" value="GO_Central"/>
</dbReference>
<dbReference type="Gene3D" id="3.30.70.330">
    <property type="match status" value="1"/>
</dbReference>
<feature type="region of interest" description="Disordered" evidence="1">
    <location>
        <begin position="612"/>
        <end position="676"/>
    </location>
</feature>
<feature type="region of interest" description="Disordered" evidence="1">
    <location>
        <begin position="217"/>
        <end position="245"/>
    </location>
</feature>
<organism evidence="3 4">
    <name type="scientific">Cryptococcus deneoformans (strain JEC21 / ATCC MYA-565)</name>
    <name type="common">Cryptococcus neoformans var. neoformans serotype D</name>
    <dbReference type="NCBI Taxonomy" id="214684"/>
    <lineage>
        <taxon>Eukaryota</taxon>
        <taxon>Fungi</taxon>
        <taxon>Dikarya</taxon>
        <taxon>Basidiomycota</taxon>
        <taxon>Agaricomycotina</taxon>
        <taxon>Tremellomycetes</taxon>
        <taxon>Tremellales</taxon>
        <taxon>Cryptococcaceae</taxon>
        <taxon>Cryptococcus</taxon>
        <taxon>Cryptococcus neoformans species complex</taxon>
    </lineage>
</organism>
<dbReference type="VEuPathDB" id="FungiDB:CNN01810"/>
<dbReference type="GO" id="GO:0003729">
    <property type="term" value="F:mRNA binding"/>
    <property type="evidence" value="ECO:0000318"/>
    <property type="project" value="GO_Central"/>
</dbReference>
<feature type="domain" description="YTH" evidence="2">
    <location>
        <begin position="592"/>
        <end position="734"/>
    </location>
</feature>
<reference evidence="3 4" key="1">
    <citation type="journal article" date="2005" name="Science">
        <title>The genome of the basidiomycetous yeast and human pathogen Cryptococcus neoformans.</title>
        <authorList>
            <person name="Loftus B.J."/>
            <person name="Fung E."/>
            <person name="Roncaglia P."/>
            <person name="Rowley D."/>
            <person name="Amedeo P."/>
            <person name="Bruno D."/>
            <person name="Vamathevan J."/>
            <person name="Miranda M."/>
            <person name="Anderson I.J."/>
            <person name="Fraser J.A."/>
            <person name="Allen J.E."/>
            <person name="Bosdet I.E."/>
            <person name="Brent M.R."/>
            <person name="Chiu R."/>
            <person name="Doering T.L."/>
            <person name="Donlin M.J."/>
            <person name="D'Souza C.A."/>
            <person name="Fox D.S."/>
            <person name="Grinberg V."/>
            <person name="Fu J."/>
            <person name="Fukushima M."/>
            <person name="Haas B.J."/>
            <person name="Huang J.C."/>
            <person name="Janbon G."/>
            <person name="Jones S.J."/>
            <person name="Koo H.L."/>
            <person name="Krzywinski M.I."/>
            <person name="Kwon-Chung J.K."/>
            <person name="Lengeler K.B."/>
            <person name="Maiti R."/>
            <person name="Marra M.A."/>
            <person name="Marra R.E."/>
            <person name="Mathewson C.A."/>
            <person name="Mitchell T.G."/>
            <person name="Pertea M."/>
            <person name="Riggs F.R."/>
            <person name="Salzberg S.L."/>
            <person name="Schein J.E."/>
            <person name="Shvartsbeyn A."/>
            <person name="Shin H."/>
            <person name="Shumway M."/>
            <person name="Specht C.A."/>
            <person name="Suh B.B."/>
            <person name="Tenney A."/>
            <person name="Utterback T.R."/>
            <person name="Wickes B.L."/>
            <person name="Wortman J.R."/>
            <person name="Wye N.H."/>
            <person name="Kronstad J.W."/>
            <person name="Lodge J.K."/>
            <person name="Heitman J."/>
            <person name="Davis R.W."/>
            <person name="Fraser C.M."/>
            <person name="Hyman R.W."/>
        </authorList>
    </citation>
    <scope>NUCLEOTIDE SEQUENCE [LARGE SCALE GENOMIC DNA]</scope>
    <source>
        <strain evidence="4">JEC21 / ATCC MYA-565</strain>
    </source>
</reference>
<feature type="compositionally biased region" description="Low complexity" evidence="1">
    <location>
        <begin position="618"/>
        <end position="628"/>
    </location>
</feature>
<feature type="compositionally biased region" description="Basic and acidic residues" evidence="1">
    <location>
        <begin position="639"/>
        <end position="651"/>
    </location>
</feature>
<dbReference type="GO" id="GO:0000398">
    <property type="term" value="P:mRNA splicing, via spliceosome"/>
    <property type="evidence" value="ECO:0000318"/>
    <property type="project" value="GO_Central"/>
</dbReference>
<feature type="region of interest" description="Disordered" evidence="1">
    <location>
        <begin position="553"/>
        <end position="572"/>
    </location>
</feature>
<feature type="compositionally biased region" description="Basic and acidic residues" evidence="1">
    <location>
        <begin position="401"/>
        <end position="416"/>
    </location>
</feature>
<sequence length="737" mass="82453">MSAIPEQPAVEALNDQLQSIQLDGSRHAANGKHSNRPYVQLRPHPAQLQPPPPPQPQSQAYQPYAQAYTPYPQHYHQAPYTTYLTYSPYPNHLAWRPLPGSEQTSPIDPTNQHHHQHQHYGLWGSPPVSPVNAPPPQFLTGQSRTAMFDDFGVGGAVSGAGTAYYGGRPPYGSPPSVWQSPTAPSSFFYTPFQQHASGMGPAMQVSDWSTFKAHVNLPGPSKSGPISPTDSKEPERKSYHPQPPSKRSDWVMWVGNVPNNTSHEELWHFFNVTIPITNTESDAEPWRGPSSIFLISRSSCAFVNLSSQTDLERAVSFFNGKPLRPWDARCPRMVCRVRRKDDDLRSGVGAQRGTGMHRQWVKKDKEREKEKEEGKTGQMSAATVSSGPPSPAILAPAPDGPGRRRDSIVSEEEKKFSSGSYASTNSSFLMRHFPRRVFILKSLTTAELEESVRTGMWRTQQHNEPILDQAFRTSQSVFLIFGANRAGEFFGYARMIEPIDKEQAKHRQSSAGTASRRSTTGDSDRFFLPPYHSRVTTMSPGELATPREDSYFHVSTGHRKTDPPKMPNHAAPNSSMAEILATAEEQRAHTFDPKTLQRDYEYPSVTLTLAEAETGVTSSSEKSSQQASPELGPASQEPQKMDDQGILRKDTLPPPSPPEQDVEKLQQAEQETSKELSNEGWGHYFRIEWIRHTPLPFNRTRHLRNPWNADREVKVSRDGTEVEPSVGLQLMAEWDNE</sequence>
<accession>Q5K6Y0</accession>
<dbReference type="PANTHER" id="PTHR12357">
    <property type="entry name" value="YTH YT521-B HOMOLOGY DOMAIN-CONTAINING"/>
    <property type="match status" value="1"/>
</dbReference>
<gene>
    <name evidence="3" type="ordered locus">CNN01810</name>
</gene>
<dbReference type="Gene3D" id="3.10.590.10">
    <property type="entry name" value="ph1033 like domains"/>
    <property type="match status" value="2"/>
</dbReference>
<protein>
    <recommendedName>
        <fullName evidence="2">YTH domain-containing protein</fullName>
    </recommendedName>
</protein>